<dbReference type="InterPro" id="IPR001173">
    <property type="entry name" value="Glyco_trans_2-like"/>
</dbReference>
<protein>
    <submittedName>
        <fullName evidence="3">Glycosyltransferase</fullName>
    </submittedName>
</protein>
<dbReference type="AlphaFoldDB" id="A0A939HMJ7"/>
<evidence type="ECO:0000256" key="1">
    <source>
        <dbReference type="SAM" id="MobiDB-lite"/>
    </source>
</evidence>
<reference evidence="3" key="1">
    <citation type="submission" date="2021-03" db="EMBL/GenBank/DDBJ databases">
        <title>The complete genome sequence of Acetobacter sp. TBRC 12339.</title>
        <authorList>
            <person name="Charoenyingcharoen P."/>
            <person name="Yukphan P."/>
        </authorList>
    </citation>
    <scope>NUCLEOTIDE SEQUENCE</scope>
    <source>
        <strain evidence="3">TBRC 12339</strain>
    </source>
</reference>
<dbReference type="Pfam" id="PF00535">
    <property type="entry name" value="Glycos_transf_2"/>
    <property type="match status" value="1"/>
</dbReference>
<dbReference type="EMBL" id="JAFVMH010000002">
    <property type="protein sequence ID" value="MBO1324404.1"/>
    <property type="molecule type" value="Genomic_DNA"/>
</dbReference>
<organism evidence="3 4">
    <name type="scientific">Acetobacter garciniae</name>
    <dbReference type="NCBI Taxonomy" id="2817435"/>
    <lineage>
        <taxon>Bacteria</taxon>
        <taxon>Pseudomonadati</taxon>
        <taxon>Pseudomonadota</taxon>
        <taxon>Alphaproteobacteria</taxon>
        <taxon>Acetobacterales</taxon>
        <taxon>Acetobacteraceae</taxon>
        <taxon>Acetobacter</taxon>
    </lineage>
</organism>
<dbReference type="InterPro" id="IPR050834">
    <property type="entry name" value="Glycosyltransf_2"/>
</dbReference>
<sequence>MPDKHANTFDLAHDPAPDTHRVHPQRGTRSVLFDPVILHNTDTAGCEHLPCLMWLIANTAPPTLTLVGASRTVRDTLAFFLHIRALPTQLVVHETLCLPQLQTPGLHYLAQSAWQAWPVNPQDGNTLPAAAPGSVILLEGAPTPTPHAAQAEPTEAQEWQNLAYPQQVLCCRFAQGNGLGVLAARPVPDCLAPFFMPDGPCNAHDIIRLRQRMDFAGQAWLDKVQLARATRQNHALQAELETLRADSLALQVRTSQQGLELSALHADAAASRARAQADYEHNQALARRMADASARFEPIRRGVSSVPGLVRLLARTMLKGPFPLPDLPSPSAVALPPLPAGKPGMPGTTVEPARGQATPTALHVLFVAGEPDTPGMQYRCVRNAAACQRAGYPAAWKDCAGVTPGDIAWADVVVLWRVGYSGHVSIMLQLARQKGARIIFDTDDLTFIPHLARIDLIDGIRSAGTTEERIETVFTDMQRTLMQADMGFAPTDTLADAMRVYRPVTHTVPNTYDAAFLAQARLACRAKKAAPSDGLVRIGYATGSRTHQKDFACACAALVAILREKPQVRLVLFREAETRRPVLLTDEFPALEPVAAQIEWRDMVPLADLAQELARFDICIAPLEVQSAFCNAKSEIKFFESALAGVPCIASPTAPFRQCVVHGRTGLLADTQPEWEDALRLLVDKPELRARMARDAHHAVLWQFGPQRQTRLFRTLLASLGGEDAAARAAETLIARTREHAQSLPDIPDCTVLFEQDRLENAVISVVITNYNYAHLVLEALESVRAQTLQLLDLIVVDDGSTDESPPLIQAWMTRHSARFNRLLLLRTRQNAGLGAARNCGVAHTETPFFLPLDADNRLLPSACARLLAAMDDMTAYAYPVMAQFGAPGHTQTMGEDPFEPMRFMAGNYIDALALVAKWAWAAAGGYYTNPAAMGWEDYDLWCSLAELGLRGTHVPTILAEYRVHPHSMTNSVTETTAHKERVVALLEHRHPWLRLVQKAAKERV</sequence>
<name>A0A939HMJ7_9PROT</name>
<dbReference type="CDD" id="cd00761">
    <property type="entry name" value="Glyco_tranf_GTA_type"/>
    <property type="match status" value="1"/>
</dbReference>
<dbReference type="CDD" id="cd03801">
    <property type="entry name" value="GT4_PimA-like"/>
    <property type="match status" value="1"/>
</dbReference>
<feature type="compositionally biased region" description="Basic and acidic residues" evidence="1">
    <location>
        <begin position="1"/>
        <end position="21"/>
    </location>
</feature>
<dbReference type="SUPFAM" id="SSF53448">
    <property type="entry name" value="Nucleotide-diphospho-sugar transferases"/>
    <property type="match status" value="1"/>
</dbReference>
<accession>A0A939HMJ7</accession>
<gene>
    <name evidence="3" type="ORF">J2D77_04420</name>
</gene>
<comment type="caution">
    <text evidence="3">The sequence shown here is derived from an EMBL/GenBank/DDBJ whole genome shotgun (WGS) entry which is preliminary data.</text>
</comment>
<dbReference type="SUPFAM" id="SSF53756">
    <property type="entry name" value="UDP-Glycosyltransferase/glycogen phosphorylase"/>
    <property type="match status" value="1"/>
</dbReference>
<dbReference type="PANTHER" id="PTHR43685">
    <property type="entry name" value="GLYCOSYLTRANSFERASE"/>
    <property type="match status" value="1"/>
</dbReference>
<evidence type="ECO:0000313" key="3">
    <source>
        <dbReference type="EMBL" id="MBO1324404.1"/>
    </source>
</evidence>
<dbReference type="Gene3D" id="3.40.50.2000">
    <property type="entry name" value="Glycogen Phosphorylase B"/>
    <property type="match status" value="1"/>
</dbReference>
<dbReference type="InterPro" id="IPR029044">
    <property type="entry name" value="Nucleotide-diphossugar_trans"/>
</dbReference>
<feature type="region of interest" description="Disordered" evidence="1">
    <location>
        <begin position="1"/>
        <end position="24"/>
    </location>
</feature>
<keyword evidence="4" id="KW-1185">Reference proteome</keyword>
<dbReference type="Pfam" id="PF13692">
    <property type="entry name" value="Glyco_trans_1_4"/>
    <property type="match status" value="1"/>
</dbReference>
<dbReference type="Gene3D" id="3.90.550.10">
    <property type="entry name" value="Spore Coat Polysaccharide Biosynthesis Protein SpsA, Chain A"/>
    <property type="match status" value="1"/>
</dbReference>
<dbReference type="RefSeq" id="WP_207845107.1">
    <property type="nucleotide sequence ID" value="NZ_JAFVMH010000002.1"/>
</dbReference>
<dbReference type="PANTHER" id="PTHR43685:SF2">
    <property type="entry name" value="GLYCOSYLTRANSFERASE 2-LIKE DOMAIN-CONTAINING PROTEIN"/>
    <property type="match status" value="1"/>
</dbReference>
<evidence type="ECO:0000313" key="4">
    <source>
        <dbReference type="Proteomes" id="UP000664073"/>
    </source>
</evidence>
<evidence type="ECO:0000259" key="2">
    <source>
        <dbReference type="Pfam" id="PF00535"/>
    </source>
</evidence>
<dbReference type="Proteomes" id="UP000664073">
    <property type="component" value="Unassembled WGS sequence"/>
</dbReference>
<feature type="domain" description="Glycosyltransferase 2-like" evidence="2">
    <location>
        <begin position="765"/>
        <end position="892"/>
    </location>
</feature>
<dbReference type="GO" id="GO:0044010">
    <property type="term" value="P:single-species biofilm formation"/>
    <property type="evidence" value="ECO:0007669"/>
    <property type="project" value="TreeGrafter"/>
</dbReference>
<proteinExistence type="predicted"/>